<feature type="compositionally biased region" description="Polar residues" evidence="1">
    <location>
        <begin position="208"/>
        <end position="220"/>
    </location>
</feature>
<feature type="compositionally biased region" description="Basic and acidic residues" evidence="1">
    <location>
        <begin position="82"/>
        <end position="100"/>
    </location>
</feature>
<gene>
    <name evidence="2" type="ORF">L5515_015728</name>
</gene>
<evidence type="ECO:0000313" key="3">
    <source>
        <dbReference type="Proteomes" id="UP000829354"/>
    </source>
</evidence>
<feature type="compositionally biased region" description="Acidic residues" evidence="1">
    <location>
        <begin position="186"/>
        <end position="198"/>
    </location>
</feature>
<sequence>MYNHRGNGYSRYDSPTTSSRAENRWESDRDGSDGNGSWRGNLDDQRRRADSRRSDDFQLGRDRAPMPVNDEFLVRYGAKRLRNGDLTDRDGYTLRTRDPYCRAPSPPRHNPGRDARRAETSRPESYAIRPESDDKEIEERMNKRARQQAEIMKRIREQANDAERNGKKREKPQKSPPKNDKKVAEDVEGEDEYEEDEPPPPKKPAENGTPSTSSKSTVHTQFMRKTLLPAPPLCTSSAATSSGPKPTNFNEKPQNGPPPRVTKQREWLQQYQQHVEALKERIYGPPSFGPGAPQSTGYFFQDKPTSSGPPSTSSGGYSNPQNYSNPPAASYADPFGVEAYRQNYSNPGGSAYSNPPSYSNPRATVPYQMPLPPPGVVGFEAPTTSSGSRYSETFGSWTRNHDSVERLAQQAPPPPPPLPKPAHQTSNFYSNPIDDSSDSEEDEAIRKLKEICRNYGSR</sequence>
<name>A0AAE9EFP6_CAEBR</name>
<reference evidence="2 3" key="1">
    <citation type="submission" date="2022-04" db="EMBL/GenBank/DDBJ databases">
        <title>Chromosome-level reference genomes for two strains of Caenorhabditis briggsae: an improved platform for comparative genomics.</title>
        <authorList>
            <person name="Stevens L."/>
            <person name="Andersen E."/>
        </authorList>
    </citation>
    <scope>NUCLEOTIDE SEQUENCE [LARGE SCALE GENOMIC DNA]</scope>
    <source>
        <strain evidence="2">VX34</strain>
        <tissue evidence="2">Whole-organism</tissue>
    </source>
</reference>
<feature type="compositionally biased region" description="Polar residues" evidence="1">
    <location>
        <begin position="382"/>
        <end position="398"/>
    </location>
</feature>
<proteinExistence type="predicted"/>
<feature type="compositionally biased region" description="Basic and acidic residues" evidence="1">
    <location>
        <begin position="21"/>
        <end position="32"/>
    </location>
</feature>
<organism evidence="2 3">
    <name type="scientific">Caenorhabditis briggsae</name>
    <dbReference type="NCBI Taxonomy" id="6238"/>
    <lineage>
        <taxon>Eukaryota</taxon>
        <taxon>Metazoa</taxon>
        <taxon>Ecdysozoa</taxon>
        <taxon>Nematoda</taxon>
        <taxon>Chromadorea</taxon>
        <taxon>Rhabditida</taxon>
        <taxon>Rhabditina</taxon>
        <taxon>Rhabditomorpha</taxon>
        <taxon>Rhabditoidea</taxon>
        <taxon>Rhabditidae</taxon>
        <taxon>Peloderinae</taxon>
        <taxon>Caenorhabditis</taxon>
    </lineage>
</organism>
<accession>A0AAE9EFP6</accession>
<feature type="compositionally biased region" description="Low complexity" evidence="1">
    <location>
        <begin position="345"/>
        <end position="361"/>
    </location>
</feature>
<feature type="compositionally biased region" description="Basic and acidic residues" evidence="1">
    <location>
        <begin position="151"/>
        <end position="165"/>
    </location>
</feature>
<evidence type="ECO:0000256" key="1">
    <source>
        <dbReference type="SAM" id="MobiDB-lite"/>
    </source>
</evidence>
<keyword evidence="3" id="KW-1185">Reference proteome</keyword>
<feature type="compositionally biased region" description="Basic and acidic residues" evidence="1">
    <location>
        <begin position="111"/>
        <end position="122"/>
    </location>
</feature>
<feature type="compositionally biased region" description="Polar residues" evidence="1">
    <location>
        <begin position="317"/>
        <end position="327"/>
    </location>
</feature>
<feature type="compositionally biased region" description="Low complexity" evidence="1">
    <location>
        <begin position="304"/>
        <end position="316"/>
    </location>
</feature>
<protein>
    <submittedName>
        <fullName evidence="2">Uncharacterized protein</fullName>
    </submittedName>
</protein>
<feature type="compositionally biased region" description="Polar residues" evidence="1">
    <location>
        <begin position="234"/>
        <end position="253"/>
    </location>
</feature>
<dbReference type="AlphaFoldDB" id="A0AAE9EFP6"/>
<feature type="region of interest" description="Disordered" evidence="1">
    <location>
        <begin position="1"/>
        <end position="444"/>
    </location>
</feature>
<feature type="compositionally biased region" description="Basic and acidic residues" evidence="1">
    <location>
        <begin position="41"/>
        <end position="64"/>
    </location>
</feature>
<dbReference type="EMBL" id="CP092621">
    <property type="protein sequence ID" value="UMM20459.1"/>
    <property type="molecule type" value="Genomic_DNA"/>
</dbReference>
<dbReference type="Proteomes" id="UP000829354">
    <property type="component" value="Chromosome II"/>
</dbReference>
<evidence type="ECO:0000313" key="2">
    <source>
        <dbReference type="EMBL" id="UMM20459.1"/>
    </source>
</evidence>
<feature type="compositionally biased region" description="Pro residues" evidence="1">
    <location>
        <begin position="411"/>
        <end position="420"/>
    </location>
</feature>